<sequence>MTRRFLKIIALTGLAFMATALFGAQPQPLSEVKIQQLDRQLTQHKTQHRNFHTKQEFKHRIKHPAVLHHPGQQYRRKPYRYDRPAERHYVQGRYREHYSEAFYGIPRSYNVQYGRGHRHPKRGWVLAYRYDRAAFYDRDGFYYSYFNRYGYYFEGVFYRYDRFYTYRDRLRGRGLFDRYFYRPADYRYYGFCP</sequence>
<organism evidence="1">
    <name type="scientific">hydrothermal vent metagenome</name>
    <dbReference type="NCBI Taxonomy" id="652676"/>
    <lineage>
        <taxon>unclassified sequences</taxon>
        <taxon>metagenomes</taxon>
        <taxon>ecological metagenomes</taxon>
    </lineage>
</organism>
<dbReference type="AlphaFoldDB" id="A0A1W1CBC4"/>
<accession>A0A1W1CBC4</accession>
<evidence type="ECO:0000313" key="1">
    <source>
        <dbReference type="EMBL" id="SFV63170.1"/>
    </source>
</evidence>
<gene>
    <name evidence="1" type="ORF">MNB_SV-10-251</name>
</gene>
<proteinExistence type="predicted"/>
<dbReference type="EMBL" id="FPHL01000033">
    <property type="protein sequence ID" value="SFV63170.1"/>
    <property type="molecule type" value="Genomic_DNA"/>
</dbReference>
<protein>
    <submittedName>
        <fullName evidence="1">Uncharacterized protein</fullName>
    </submittedName>
</protein>
<name>A0A1W1CBC4_9ZZZZ</name>
<reference evidence="1" key="1">
    <citation type="submission" date="2016-10" db="EMBL/GenBank/DDBJ databases">
        <authorList>
            <person name="de Groot N.N."/>
        </authorList>
    </citation>
    <scope>NUCLEOTIDE SEQUENCE</scope>
</reference>